<sequence length="181" mass="20080">MTPDPALREALLAAVPSLRAFAISLSGQVDRADDLVQDTLLRALSNLHRFEPGTNLNAWLFTILRNLFHSEYRKRRREVEDPEGSYASRLKVQPEQGARLDFEDFRVALAKLPPDQREALLLVGAQGFSYEEAANICGCAVGTIKSRVNRARFRLASLLNVDDVDDLGPDSMTRAALQGIS</sequence>
<evidence type="ECO:0000313" key="10">
    <source>
        <dbReference type="Proteomes" id="UP000704176"/>
    </source>
</evidence>
<dbReference type="InterPro" id="IPR013325">
    <property type="entry name" value="RNA_pol_sigma_r2"/>
</dbReference>
<feature type="domain" description="RNA polymerase sigma factor 70 region 4 type 2" evidence="8">
    <location>
        <begin position="104"/>
        <end position="152"/>
    </location>
</feature>
<evidence type="ECO:0000256" key="4">
    <source>
        <dbReference type="ARBA" id="ARBA00023125"/>
    </source>
</evidence>
<evidence type="ECO:0000256" key="6">
    <source>
        <dbReference type="RuleBase" id="RU000716"/>
    </source>
</evidence>
<dbReference type="Gene3D" id="1.10.1740.10">
    <property type="match status" value="1"/>
</dbReference>
<gene>
    <name evidence="9" type="ORF">K9B37_08235</name>
</gene>
<dbReference type="EMBL" id="JAIRBM010000005">
    <property type="protein sequence ID" value="MBZ6076276.1"/>
    <property type="molecule type" value="Genomic_DNA"/>
</dbReference>
<dbReference type="NCBIfam" id="TIGR02937">
    <property type="entry name" value="sigma70-ECF"/>
    <property type="match status" value="1"/>
</dbReference>
<evidence type="ECO:0000259" key="7">
    <source>
        <dbReference type="Pfam" id="PF04542"/>
    </source>
</evidence>
<dbReference type="PROSITE" id="PS01063">
    <property type="entry name" value="SIGMA70_ECF"/>
    <property type="match status" value="1"/>
</dbReference>
<dbReference type="Pfam" id="PF08281">
    <property type="entry name" value="Sigma70_r4_2"/>
    <property type="match status" value="1"/>
</dbReference>
<dbReference type="SUPFAM" id="SSF88946">
    <property type="entry name" value="Sigma2 domain of RNA polymerase sigma factors"/>
    <property type="match status" value="1"/>
</dbReference>
<keyword evidence="10" id="KW-1185">Reference proteome</keyword>
<evidence type="ECO:0000259" key="8">
    <source>
        <dbReference type="Pfam" id="PF08281"/>
    </source>
</evidence>
<dbReference type="NCBIfam" id="NF009199">
    <property type="entry name" value="PRK12547.1"/>
    <property type="match status" value="1"/>
</dbReference>
<dbReference type="Gene3D" id="1.10.10.10">
    <property type="entry name" value="Winged helix-like DNA-binding domain superfamily/Winged helix DNA-binding domain"/>
    <property type="match status" value="1"/>
</dbReference>
<keyword evidence="2 6" id="KW-0805">Transcription regulation</keyword>
<comment type="caution">
    <text evidence="9">The sequence shown here is derived from an EMBL/GenBank/DDBJ whole genome shotgun (WGS) entry which is preliminary data.</text>
</comment>
<dbReference type="Proteomes" id="UP000704176">
    <property type="component" value="Unassembled WGS sequence"/>
</dbReference>
<dbReference type="Pfam" id="PF04542">
    <property type="entry name" value="Sigma70_r2"/>
    <property type="match status" value="1"/>
</dbReference>
<dbReference type="PANTHER" id="PTHR43133:SF25">
    <property type="entry name" value="RNA POLYMERASE SIGMA FACTOR RFAY-RELATED"/>
    <property type="match status" value="1"/>
</dbReference>
<evidence type="ECO:0000313" key="9">
    <source>
        <dbReference type="EMBL" id="MBZ6076276.1"/>
    </source>
</evidence>
<comment type="similarity">
    <text evidence="1 6">Belongs to the sigma-70 factor family. ECF subfamily.</text>
</comment>
<dbReference type="InterPro" id="IPR036388">
    <property type="entry name" value="WH-like_DNA-bd_sf"/>
</dbReference>
<name>A0ABS7VM91_9HYPH</name>
<evidence type="ECO:0000256" key="3">
    <source>
        <dbReference type="ARBA" id="ARBA00023082"/>
    </source>
</evidence>
<protein>
    <recommendedName>
        <fullName evidence="6">RNA polymerase sigma factor</fullName>
    </recommendedName>
</protein>
<keyword evidence="5 6" id="KW-0804">Transcription</keyword>
<evidence type="ECO:0000256" key="2">
    <source>
        <dbReference type="ARBA" id="ARBA00023015"/>
    </source>
</evidence>
<organism evidence="9 10">
    <name type="scientific">Microvirga puerhi</name>
    <dbReference type="NCBI Taxonomy" id="2876078"/>
    <lineage>
        <taxon>Bacteria</taxon>
        <taxon>Pseudomonadati</taxon>
        <taxon>Pseudomonadota</taxon>
        <taxon>Alphaproteobacteria</taxon>
        <taxon>Hyphomicrobiales</taxon>
        <taxon>Methylobacteriaceae</taxon>
        <taxon>Microvirga</taxon>
    </lineage>
</organism>
<dbReference type="InterPro" id="IPR013324">
    <property type="entry name" value="RNA_pol_sigma_r3/r4-like"/>
</dbReference>
<dbReference type="InterPro" id="IPR000838">
    <property type="entry name" value="RNA_pol_sigma70_ECF_CS"/>
</dbReference>
<dbReference type="InterPro" id="IPR007627">
    <property type="entry name" value="RNA_pol_sigma70_r2"/>
</dbReference>
<dbReference type="SUPFAM" id="SSF88659">
    <property type="entry name" value="Sigma3 and sigma4 domains of RNA polymerase sigma factors"/>
    <property type="match status" value="1"/>
</dbReference>
<reference evidence="9 10" key="1">
    <citation type="submission" date="2021-09" db="EMBL/GenBank/DDBJ databases">
        <title>The complete genome sequence of a new microorganism.</title>
        <authorList>
            <person name="Zi Z."/>
        </authorList>
    </citation>
    <scope>NUCLEOTIDE SEQUENCE [LARGE SCALE GENOMIC DNA]</scope>
    <source>
        <strain evidence="9 10">WGZ8</strain>
    </source>
</reference>
<dbReference type="InterPro" id="IPR014284">
    <property type="entry name" value="RNA_pol_sigma-70_dom"/>
</dbReference>
<keyword evidence="4 6" id="KW-0238">DNA-binding</keyword>
<dbReference type="InterPro" id="IPR013249">
    <property type="entry name" value="RNA_pol_sigma70_r4_t2"/>
</dbReference>
<dbReference type="CDD" id="cd06171">
    <property type="entry name" value="Sigma70_r4"/>
    <property type="match status" value="1"/>
</dbReference>
<dbReference type="InterPro" id="IPR039425">
    <property type="entry name" value="RNA_pol_sigma-70-like"/>
</dbReference>
<dbReference type="RefSeq" id="WP_224312605.1">
    <property type="nucleotide sequence ID" value="NZ_JAIRBM010000005.1"/>
</dbReference>
<accession>A0ABS7VM91</accession>
<keyword evidence="3 6" id="KW-0731">Sigma factor</keyword>
<feature type="domain" description="RNA polymerase sigma-70 region 2" evidence="7">
    <location>
        <begin position="16"/>
        <end position="77"/>
    </location>
</feature>
<dbReference type="PANTHER" id="PTHR43133">
    <property type="entry name" value="RNA POLYMERASE ECF-TYPE SIGMA FACTO"/>
    <property type="match status" value="1"/>
</dbReference>
<proteinExistence type="inferred from homology"/>
<evidence type="ECO:0000256" key="1">
    <source>
        <dbReference type="ARBA" id="ARBA00010641"/>
    </source>
</evidence>
<evidence type="ECO:0000256" key="5">
    <source>
        <dbReference type="ARBA" id="ARBA00023163"/>
    </source>
</evidence>